<evidence type="ECO:0000313" key="3">
    <source>
        <dbReference type="Proteomes" id="UP000295729"/>
    </source>
</evidence>
<name>A0A4R6X3Y8_9GAMM</name>
<dbReference type="OrthoDB" id="278639at2"/>
<dbReference type="RefSeq" id="WP_133563821.1">
    <property type="nucleotide sequence ID" value="NZ_SNZA01000005.1"/>
</dbReference>
<protein>
    <submittedName>
        <fullName evidence="2">Anti-anti-sigma factor</fullName>
    </submittedName>
</protein>
<dbReference type="SUPFAM" id="SSF52091">
    <property type="entry name" value="SpoIIaa-like"/>
    <property type="match status" value="1"/>
</dbReference>
<dbReference type="Proteomes" id="UP000295729">
    <property type="component" value="Unassembled WGS sequence"/>
</dbReference>
<proteinExistence type="predicted"/>
<dbReference type="CDD" id="cd07043">
    <property type="entry name" value="STAS_anti-anti-sigma_factors"/>
    <property type="match status" value="1"/>
</dbReference>
<dbReference type="EMBL" id="SNZA01000005">
    <property type="protein sequence ID" value="TDR06643.1"/>
    <property type="molecule type" value="Genomic_DNA"/>
</dbReference>
<dbReference type="AlphaFoldDB" id="A0A4R6X3Y8"/>
<comment type="caution">
    <text evidence="2">The sequence shown here is derived from an EMBL/GenBank/DDBJ whole genome shotgun (WGS) entry which is preliminary data.</text>
</comment>
<gene>
    <name evidence="2" type="ORF">C8D85_2829</name>
</gene>
<evidence type="ECO:0000259" key="1">
    <source>
        <dbReference type="PROSITE" id="PS50801"/>
    </source>
</evidence>
<dbReference type="InterPro" id="IPR002645">
    <property type="entry name" value="STAS_dom"/>
</dbReference>
<feature type="domain" description="STAS" evidence="1">
    <location>
        <begin position="1"/>
        <end position="93"/>
    </location>
</feature>
<dbReference type="Pfam" id="PF01740">
    <property type="entry name" value="STAS"/>
    <property type="match status" value="1"/>
</dbReference>
<accession>A0A4R6X3Y8</accession>
<keyword evidence="3" id="KW-1185">Reference proteome</keyword>
<sequence>MSQSPIVISIPERFDFSTHKWFTEAYEAALTKTNQVVLDFSSVNYVDSSALGMMVLLRRKISAAGGKGFIRNVTGTAKDILDMANFNALFEYE</sequence>
<reference evidence="2 3" key="1">
    <citation type="submission" date="2019-03" db="EMBL/GenBank/DDBJ databases">
        <title>Genomic Encyclopedia of Type Strains, Phase IV (KMG-IV): sequencing the most valuable type-strain genomes for metagenomic binning, comparative biology and taxonomic classification.</title>
        <authorList>
            <person name="Goeker M."/>
        </authorList>
    </citation>
    <scope>NUCLEOTIDE SEQUENCE [LARGE SCALE GENOMIC DNA]</scope>
    <source>
        <strain evidence="2 3">DSM 5604</strain>
    </source>
</reference>
<dbReference type="PROSITE" id="PS50801">
    <property type="entry name" value="STAS"/>
    <property type="match status" value="1"/>
</dbReference>
<dbReference type="InterPro" id="IPR036513">
    <property type="entry name" value="STAS_dom_sf"/>
</dbReference>
<organism evidence="2 3">
    <name type="scientific">Marinomonas communis</name>
    <dbReference type="NCBI Taxonomy" id="28254"/>
    <lineage>
        <taxon>Bacteria</taxon>
        <taxon>Pseudomonadati</taxon>
        <taxon>Pseudomonadota</taxon>
        <taxon>Gammaproteobacteria</taxon>
        <taxon>Oceanospirillales</taxon>
        <taxon>Oceanospirillaceae</taxon>
        <taxon>Marinomonas</taxon>
    </lineage>
</organism>
<evidence type="ECO:0000313" key="2">
    <source>
        <dbReference type="EMBL" id="TDR06643.1"/>
    </source>
</evidence>
<dbReference type="Gene3D" id="3.30.750.24">
    <property type="entry name" value="STAS domain"/>
    <property type="match status" value="1"/>
</dbReference>